<evidence type="ECO:0000313" key="3">
    <source>
        <dbReference type="Proteomes" id="UP000616346"/>
    </source>
</evidence>
<feature type="non-terminal residue" evidence="2">
    <location>
        <position position="181"/>
    </location>
</feature>
<dbReference type="SUPFAM" id="SSF53756">
    <property type="entry name" value="UDP-Glycosyltransferase/glycogen phosphorylase"/>
    <property type="match status" value="1"/>
</dbReference>
<organism evidence="2 3">
    <name type="scientific">Phocaeicola faecium</name>
    <dbReference type="NCBI Taxonomy" id="2762213"/>
    <lineage>
        <taxon>Bacteria</taxon>
        <taxon>Pseudomonadati</taxon>
        <taxon>Bacteroidota</taxon>
        <taxon>Bacteroidia</taxon>
        <taxon>Bacteroidales</taxon>
        <taxon>Bacteroidaceae</taxon>
        <taxon>Phocaeicola</taxon>
    </lineage>
</organism>
<proteinExistence type="predicted"/>
<gene>
    <name evidence="2" type="ORF">H9626_14770</name>
</gene>
<evidence type="ECO:0000313" key="2">
    <source>
        <dbReference type="EMBL" id="MBD8003445.1"/>
    </source>
</evidence>
<dbReference type="Gene3D" id="3.40.50.2000">
    <property type="entry name" value="Glycogen Phosphorylase B"/>
    <property type="match status" value="1"/>
</dbReference>
<evidence type="ECO:0000259" key="1">
    <source>
        <dbReference type="Pfam" id="PF13439"/>
    </source>
</evidence>
<dbReference type="EMBL" id="JACSPQ010000062">
    <property type="protein sequence ID" value="MBD8003445.1"/>
    <property type="molecule type" value="Genomic_DNA"/>
</dbReference>
<keyword evidence="3" id="KW-1185">Reference proteome</keyword>
<protein>
    <submittedName>
        <fullName evidence="2">Glycosyltransferase</fullName>
    </submittedName>
</protein>
<dbReference type="InterPro" id="IPR028098">
    <property type="entry name" value="Glyco_trans_4-like_N"/>
</dbReference>
<sequence length="181" mass="21167">MSKPIRILHVLQRMEAGGTQTFLMNLYREIDKSKIQFDFLTEYPTKQFYGDEIESLGGKVYRSTVRLDGNILKFENKLRNILTENQYSIIHVHAYTIGFFCLKIAKQCGVPIRIAHSHNNQMTKGLFYPAKKIMRKLYPIYANYFMACSEDAGKFLFPKKDFIVVKNAIDTNKFKFNQSIR</sequence>
<dbReference type="RefSeq" id="WP_191710981.1">
    <property type="nucleotide sequence ID" value="NZ_JACSPQ010000062.1"/>
</dbReference>
<dbReference type="Proteomes" id="UP000616346">
    <property type="component" value="Unassembled WGS sequence"/>
</dbReference>
<comment type="caution">
    <text evidence="2">The sequence shown here is derived from an EMBL/GenBank/DDBJ whole genome shotgun (WGS) entry which is preliminary data.</text>
</comment>
<reference evidence="2 3" key="1">
    <citation type="submission" date="2020-08" db="EMBL/GenBank/DDBJ databases">
        <title>A Genomic Blueprint of the Chicken Gut Microbiome.</title>
        <authorList>
            <person name="Gilroy R."/>
            <person name="Ravi A."/>
            <person name="Getino M."/>
            <person name="Pursley I."/>
            <person name="Horton D.L."/>
            <person name="Alikhan N.-F."/>
            <person name="Baker D."/>
            <person name="Gharbi K."/>
            <person name="Hall N."/>
            <person name="Watson M."/>
            <person name="Adriaenssens E.M."/>
            <person name="Foster-Nyarko E."/>
            <person name="Jarju S."/>
            <person name="Secka A."/>
            <person name="Antonio M."/>
            <person name="Oren A."/>
            <person name="Chaudhuri R."/>
            <person name="La Ragione R.M."/>
            <person name="Hildebrand F."/>
            <person name="Pallen M.J."/>
        </authorList>
    </citation>
    <scope>NUCLEOTIDE SEQUENCE [LARGE SCALE GENOMIC DNA]</scope>
    <source>
        <strain evidence="2 3">Sa1YUN3</strain>
    </source>
</reference>
<name>A0ABR8VF91_9BACT</name>
<feature type="domain" description="Glycosyltransferase subfamily 4-like N-terminal" evidence="1">
    <location>
        <begin position="17"/>
        <end position="172"/>
    </location>
</feature>
<dbReference type="Pfam" id="PF13439">
    <property type="entry name" value="Glyco_transf_4"/>
    <property type="match status" value="1"/>
</dbReference>
<accession>A0ABR8VF91</accession>